<name>A0AC58S5F5_TOBAC</name>
<evidence type="ECO:0000313" key="1">
    <source>
        <dbReference type="Proteomes" id="UP000790787"/>
    </source>
</evidence>
<accession>A0AC58S5F5</accession>
<proteinExistence type="predicted"/>
<dbReference type="RefSeq" id="XP_075080124.1">
    <property type="nucleotide sequence ID" value="XM_075224023.1"/>
</dbReference>
<protein>
    <submittedName>
        <fullName evidence="2">Uncharacterized protein LOC142165478</fullName>
    </submittedName>
</protein>
<gene>
    <name evidence="2" type="primary">LOC142165478</name>
</gene>
<sequence length="244" mass="27959">MEQERTVRNPNQEEIAQKMKSIKQSLKNMQGLSGQKSVSYVDLCMFPHVHLPVGFKMPKFEKYDVYGDMIAHLKRYLNQLRGAGGKEELLMAYFGQSLIGIAFEWCMDQDISHWHIWDDPAQDFVRQFQYNMDIAPDRNSLTNFKKKASESFYEYVIKWREQAARVEPAMDEAKMVNVLLQAQEADYFQNMMPVIGKPFAKAIKIGEMVENDLKIGCIISQSALRATSQAIQSGSGGLASRKKK</sequence>
<dbReference type="Proteomes" id="UP000790787">
    <property type="component" value="Chromosome 10"/>
</dbReference>
<evidence type="ECO:0000313" key="2">
    <source>
        <dbReference type="RefSeq" id="XP_075080124.1"/>
    </source>
</evidence>
<organism evidence="1 2">
    <name type="scientific">Nicotiana tabacum</name>
    <name type="common">Common tobacco</name>
    <dbReference type="NCBI Taxonomy" id="4097"/>
    <lineage>
        <taxon>Eukaryota</taxon>
        <taxon>Viridiplantae</taxon>
        <taxon>Streptophyta</taxon>
        <taxon>Embryophyta</taxon>
        <taxon>Tracheophyta</taxon>
        <taxon>Spermatophyta</taxon>
        <taxon>Magnoliopsida</taxon>
        <taxon>eudicotyledons</taxon>
        <taxon>Gunneridae</taxon>
        <taxon>Pentapetalae</taxon>
        <taxon>asterids</taxon>
        <taxon>lamiids</taxon>
        <taxon>Solanales</taxon>
        <taxon>Solanaceae</taxon>
        <taxon>Nicotianoideae</taxon>
        <taxon>Nicotianeae</taxon>
        <taxon>Nicotiana</taxon>
    </lineage>
</organism>
<keyword evidence="1" id="KW-1185">Reference proteome</keyword>
<reference evidence="1" key="1">
    <citation type="journal article" date="2014" name="Nat. Commun.">
        <title>The tobacco genome sequence and its comparison with those of tomato and potato.</title>
        <authorList>
            <person name="Sierro N."/>
            <person name="Battey J.N."/>
            <person name="Ouadi S."/>
            <person name="Bakaher N."/>
            <person name="Bovet L."/>
            <person name="Willig A."/>
            <person name="Goepfert S."/>
            <person name="Peitsch M.C."/>
            <person name="Ivanov N.V."/>
        </authorList>
    </citation>
    <scope>NUCLEOTIDE SEQUENCE [LARGE SCALE GENOMIC DNA]</scope>
</reference>
<reference evidence="2" key="2">
    <citation type="submission" date="2025-08" db="UniProtKB">
        <authorList>
            <consortium name="RefSeq"/>
        </authorList>
    </citation>
    <scope>IDENTIFICATION</scope>
    <source>
        <tissue evidence="2">Leaf</tissue>
    </source>
</reference>